<proteinExistence type="predicted"/>
<gene>
    <name evidence="1" type="ORF">B0H17DRAFT_1148021</name>
</gene>
<evidence type="ECO:0000313" key="2">
    <source>
        <dbReference type="Proteomes" id="UP001221757"/>
    </source>
</evidence>
<protein>
    <submittedName>
        <fullName evidence="1">Uncharacterized protein</fullName>
    </submittedName>
</protein>
<dbReference type="EMBL" id="JARKIE010000379">
    <property type="protein sequence ID" value="KAJ7648470.1"/>
    <property type="molecule type" value="Genomic_DNA"/>
</dbReference>
<dbReference type="AlphaFoldDB" id="A0AAD7CJ22"/>
<keyword evidence="2" id="KW-1185">Reference proteome</keyword>
<comment type="caution">
    <text evidence="1">The sequence shown here is derived from an EMBL/GenBank/DDBJ whole genome shotgun (WGS) entry which is preliminary data.</text>
</comment>
<evidence type="ECO:0000313" key="1">
    <source>
        <dbReference type="EMBL" id="KAJ7648470.1"/>
    </source>
</evidence>
<organism evidence="1 2">
    <name type="scientific">Mycena rosella</name>
    <name type="common">Pink bonnet</name>
    <name type="synonym">Agaricus rosellus</name>
    <dbReference type="NCBI Taxonomy" id="1033263"/>
    <lineage>
        <taxon>Eukaryota</taxon>
        <taxon>Fungi</taxon>
        <taxon>Dikarya</taxon>
        <taxon>Basidiomycota</taxon>
        <taxon>Agaricomycotina</taxon>
        <taxon>Agaricomycetes</taxon>
        <taxon>Agaricomycetidae</taxon>
        <taxon>Agaricales</taxon>
        <taxon>Marasmiineae</taxon>
        <taxon>Mycenaceae</taxon>
        <taxon>Mycena</taxon>
    </lineage>
</organism>
<reference evidence="1" key="1">
    <citation type="submission" date="2023-03" db="EMBL/GenBank/DDBJ databases">
        <title>Massive genome expansion in bonnet fungi (Mycena s.s.) driven by repeated elements and novel gene families across ecological guilds.</title>
        <authorList>
            <consortium name="Lawrence Berkeley National Laboratory"/>
            <person name="Harder C.B."/>
            <person name="Miyauchi S."/>
            <person name="Viragh M."/>
            <person name="Kuo A."/>
            <person name="Thoen E."/>
            <person name="Andreopoulos B."/>
            <person name="Lu D."/>
            <person name="Skrede I."/>
            <person name="Drula E."/>
            <person name="Henrissat B."/>
            <person name="Morin E."/>
            <person name="Kohler A."/>
            <person name="Barry K."/>
            <person name="LaButti K."/>
            <person name="Morin E."/>
            <person name="Salamov A."/>
            <person name="Lipzen A."/>
            <person name="Mereny Z."/>
            <person name="Hegedus B."/>
            <person name="Baldrian P."/>
            <person name="Stursova M."/>
            <person name="Weitz H."/>
            <person name="Taylor A."/>
            <person name="Grigoriev I.V."/>
            <person name="Nagy L.G."/>
            <person name="Martin F."/>
            <person name="Kauserud H."/>
        </authorList>
    </citation>
    <scope>NUCLEOTIDE SEQUENCE</scope>
    <source>
        <strain evidence="1">CBHHK067</strain>
    </source>
</reference>
<name>A0AAD7CJ22_MYCRO</name>
<accession>A0AAD7CJ22</accession>
<sequence length="257" mass="28909">MNVAMVHREAQQKLDLKLHTRPTRHAVKVSLNFREAQINVTKFGFPAVGRHLAEKRRTATTASEPTPVAKWAFGAPLIRYHTSAGNAFRKQLQLKQGPQEVARNELAENLTFEYGCRATRVRPGEIAKAGRYTAFSRVLNQLSNGMATRCLDGIDRHDLDTQPNIARPRSGHTRLDQFRPGLNAVIGSRGHAAPYRHFPRRNFSTVEGSAAFISEARSDLKPDNERYGDIRQNIIDFPKIPRAPKANAKSVHFLRLT</sequence>
<dbReference type="Proteomes" id="UP001221757">
    <property type="component" value="Unassembled WGS sequence"/>
</dbReference>